<dbReference type="InterPro" id="IPR020610">
    <property type="entry name" value="Thiolase_AS"/>
</dbReference>
<evidence type="ECO:0000259" key="5">
    <source>
        <dbReference type="Pfam" id="PF00108"/>
    </source>
</evidence>
<dbReference type="RefSeq" id="WP_169381697.1">
    <property type="nucleotide sequence ID" value="NZ_JAAXLA010000020.1"/>
</dbReference>
<reference evidence="7 8" key="1">
    <citation type="submission" date="2020-04" db="EMBL/GenBank/DDBJ databases">
        <authorList>
            <person name="Klaysubun C."/>
            <person name="Duangmal K."/>
            <person name="Lipun K."/>
        </authorList>
    </citation>
    <scope>NUCLEOTIDE SEQUENCE [LARGE SCALE GENOMIC DNA]</scope>
    <source>
        <strain evidence="7 8">K10HN5</strain>
    </source>
</reference>
<evidence type="ECO:0000256" key="1">
    <source>
        <dbReference type="ARBA" id="ARBA00010982"/>
    </source>
</evidence>
<dbReference type="PANTHER" id="PTHR43365:SF1">
    <property type="entry name" value="ACETYL-COA C-ACYLTRANSFERASE"/>
    <property type="match status" value="1"/>
</dbReference>
<gene>
    <name evidence="7" type="ORF">HF526_13190</name>
</gene>
<dbReference type="Gene3D" id="3.40.47.10">
    <property type="match status" value="2"/>
</dbReference>
<dbReference type="PROSITE" id="PS00737">
    <property type="entry name" value="THIOLASE_2"/>
    <property type="match status" value="1"/>
</dbReference>
<evidence type="ECO:0000256" key="2">
    <source>
        <dbReference type="ARBA" id="ARBA00022679"/>
    </source>
</evidence>
<dbReference type="Pfam" id="PF00108">
    <property type="entry name" value="Thiolase_N"/>
    <property type="match status" value="1"/>
</dbReference>
<dbReference type="EC" id="2.3.1.9" evidence="7"/>
<keyword evidence="2 4" id="KW-0808">Transferase</keyword>
<name>A0ABX1S9L4_9PSEU</name>
<dbReference type="Pfam" id="PF02803">
    <property type="entry name" value="Thiolase_C"/>
    <property type="match status" value="1"/>
</dbReference>
<dbReference type="NCBIfam" id="TIGR01930">
    <property type="entry name" value="AcCoA-C-Actrans"/>
    <property type="match status" value="1"/>
</dbReference>
<dbReference type="InterPro" id="IPR020617">
    <property type="entry name" value="Thiolase_C"/>
</dbReference>
<evidence type="ECO:0000259" key="6">
    <source>
        <dbReference type="Pfam" id="PF02803"/>
    </source>
</evidence>
<dbReference type="SUPFAM" id="SSF53901">
    <property type="entry name" value="Thiolase-like"/>
    <property type="match status" value="2"/>
</dbReference>
<sequence length="409" mass="42434">MAEALIIDGVRTPRGKGKPTGGLHEVHPQELLAQILRALADRTGIEPADVEDVVVGNGDQRDDHGDDIGRLAVLAAGWPVTVPGVSLNRFCGSGQQAVNFAAMGIASGFQHLVVAGGVESMSRYQPRRGGGVLDGGNPAIGAKYPLVPQGVSADLIATIEGFGRVDVDAFALRSQERAAKAIAEDRFAGSLVPVRDPDGTVLLDHDEHPRPQTTAESLAALEPVFARAAAKVREPSGLSYDQMCMQVYPQVTEVAHVHHAGNSSGVVDGAGALLLASADYVKAHGLKARARVRNVAVAAAEPVIMLTAPTPASQAVLAKAGMTAADIDLWEINEAFAAVPLKVIRDLGVDEDKVNVNGGAIALGHPIGASGPMLLQTALDELERRDLATALVTMCTGGGMGTATIIERV</sequence>
<evidence type="ECO:0000313" key="8">
    <source>
        <dbReference type="Proteomes" id="UP000820669"/>
    </source>
</evidence>
<dbReference type="InterPro" id="IPR016039">
    <property type="entry name" value="Thiolase-like"/>
</dbReference>
<feature type="domain" description="Thiolase C-terminal" evidence="6">
    <location>
        <begin position="287"/>
        <end position="408"/>
    </location>
</feature>
<evidence type="ECO:0000256" key="3">
    <source>
        <dbReference type="ARBA" id="ARBA00023315"/>
    </source>
</evidence>
<feature type="domain" description="Thiolase N-terminal" evidence="5">
    <location>
        <begin position="5"/>
        <end position="227"/>
    </location>
</feature>
<dbReference type="PIRSF" id="PIRSF000429">
    <property type="entry name" value="Ac-CoA_Ac_transf"/>
    <property type="match status" value="1"/>
</dbReference>
<keyword evidence="8" id="KW-1185">Reference proteome</keyword>
<keyword evidence="3 4" id="KW-0012">Acyltransferase</keyword>
<dbReference type="CDD" id="cd00751">
    <property type="entry name" value="thiolase"/>
    <property type="match status" value="1"/>
</dbReference>
<dbReference type="InterPro" id="IPR020613">
    <property type="entry name" value="Thiolase_CS"/>
</dbReference>
<dbReference type="PANTHER" id="PTHR43365">
    <property type="entry name" value="BLR7806 PROTEIN"/>
    <property type="match status" value="1"/>
</dbReference>
<comment type="caution">
    <text evidence="7">The sequence shown here is derived from an EMBL/GenBank/DDBJ whole genome shotgun (WGS) entry which is preliminary data.</text>
</comment>
<dbReference type="Proteomes" id="UP000820669">
    <property type="component" value="Unassembled WGS sequence"/>
</dbReference>
<dbReference type="GO" id="GO:0003985">
    <property type="term" value="F:acetyl-CoA C-acetyltransferase activity"/>
    <property type="evidence" value="ECO:0007669"/>
    <property type="project" value="UniProtKB-EC"/>
</dbReference>
<accession>A0ABX1S9L4</accession>
<evidence type="ECO:0000256" key="4">
    <source>
        <dbReference type="RuleBase" id="RU003557"/>
    </source>
</evidence>
<comment type="similarity">
    <text evidence="1 4">Belongs to the thiolase-like superfamily. Thiolase family.</text>
</comment>
<dbReference type="InterPro" id="IPR020616">
    <property type="entry name" value="Thiolase_N"/>
</dbReference>
<dbReference type="PROSITE" id="PS00099">
    <property type="entry name" value="THIOLASE_3"/>
    <property type="match status" value="1"/>
</dbReference>
<dbReference type="EMBL" id="JAAXLA010000020">
    <property type="protein sequence ID" value="NMH98258.1"/>
    <property type="molecule type" value="Genomic_DNA"/>
</dbReference>
<proteinExistence type="inferred from homology"/>
<protein>
    <submittedName>
        <fullName evidence="7">Acetyl-CoA C-acetyltransferase</fullName>
        <ecNumber evidence="7">2.3.1.9</ecNumber>
    </submittedName>
</protein>
<evidence type="ECO:0000313" key="7">
    <source>
        <dbReference type="EMBL" id="NMH98258.1"/>
    </source>
</evidence>
<organism evidence="7 8">
    <name type="scientific">Pseudonocardia acidicola</name>
    <dbReference type="NCBI Taxonomy" id="2724939"/>
    <lineage>
        <taxon>Bacteria</taxon>
        <taxon>Bacillati</taxon>
        <taxon>Actinomycetota</taxon>
        <taxon>Actinomycetes</taxon>
        <taxon>Pseudonocardiales</taxon>
        <taxon>Pseudonocardiaceae</taxon>
        <taxon>Pseudonocardia</taxon>
    </lineage>
</organism>
<dbReference type="InterPro" id="IPR002155">
    <property type="entry name" value="Thiolase"/>
</dbReference>
<dbReference type="NCBIfam" id="NF006090">
    <property type="entry name" value="PRK08242.1"/>
    <property type="match status" value="1"/>
</dbReference>